<dbReference type="SUPFAM" id="SSF56281">
    <property type="entry name" value="Metallo-hydrolase/oxidoreductase"/>
    <property type="match status" value="1"/>
</dbReference>
<evidence type="ECO:0000313" key="2">
    <source>
        <dbReference type="EMBL" id="ALR76791.1"/>
    </source>
</evidence>
<dbReference type="Gene3D" id="3.60.15.10">
    <property type="entry name" value="Ribonuclease Z/Hydroxyacylglutathione hydrolase-like"/>
    <property type="match status" value="1"/>
</dbReference>
<dbReference type="EMBL" id="CP012871">
    <property type="protein sequence ID" value="ALR76791.1"/>
    <property type="molecule type" value="Genomic_DNA"/>
</dbReference>
<dbReference type="InterPro" id="IPR001279">
    <property type="entry name" value="Metallo-B-lactamas"/>
</dbReference>
<dbReference type="RefSeq" id="WP_062741219.1">
    <property type="nucleotide sequence ID" value="NZ_CP012871.1"/>
</dbReference>
<dbReference type="InterPro" id="IPR041712">
    <property type="entry name" value="DHPS-like_MBL-fold"/>
</dbReference>
<dbReference type="GO" id="GO:0016740">
    <property type="term" value="F:transferase activity"/>
    <property type="evidence" value="ECO:0007669"/>
    <property type="project" value="TreeGrafter"/>
</dbReference>
<sequence>MALTIRVLLENRRAPGADSRLQAKAGLSLLLQDESDAILFDTGPDGSFLHNAALMGVDLSAITATVLSHGHYDHCGGVPWLPDNSRIVCHPRIADERYSAFRFPGFTRKIKKLSREVDYGRHRMEYSRHPVALSERFIWSGEIAVPAPNAYGVITGDRDSTDYVVDEGALIYKSDRGLVIVVGCGHRGVINIVRHCQQIAGVTRIHALIGGFHLRSASPWSLWRVRQFLQQQSPDKLMGCHCTGEWGRWWLPAVTAPATGETIVLG</sequence>
<dbReference type="SMART" id="SM00849">
    <property type="entry name" value="Lactamase_B"/>
    <property type="match status" value="1"/>
</dbReference>
<dbReference type="AlphaFoldDB" id="A0A806XDH5"/>
<evidence type="ECO:0000259" key="1">
    <source>
        <dbReference type="SMART" id="SM00849"/>
    </source>
</evidence>
<dbReference type="OrthoDB" id="9803916at2"/>
<name>A0A806XDH5_9ENTR</name>
<feature type="domain" description="Metallo-beta-lactamase" evidence="1">
    <location>
        <begin position="25"/>
        <end position="186"/>
    </location>
</feature>
<accession>A0A806XDH5</accession>
<dbReference type="Pfam" id="PF00753">
    <property type="entry name" value="Lactamase_B"/>
    <property type="match status" value="1"/>
</dbReference>
<dbReference type="GO" id="GO:0016787">
    <property type="term" value="F:hydrolase activity"/>
    <property type="evidence" value="ECO:0007669"/>
    <property type="project" value="UniProtKB-KW"/>
</dbReference>
<keyword evidence="2" id="KW-0378">Hydrolase</keyword>
<dbReference type="KEGG" id="kle:AO703_10925"/>
<gene>
    <name evidence="2" type="ORF">AO703_10925</name>
</gene>
<dbReference type="Proteomes" id="UP000069162">
    <property type="component" value="Chromosome"/>
</dbReference>
<proteinExistence type="predicted"/>
<organism evidence="2 3">
    <name type="scientific">[Enterobacter] lignolyticus</name>
    <dbReference type="NCBI Taxonomy" id="1334193"/>
    <lineage>
        <taxon>Bacteria</taxon>
        <taxon>Pseudomonadati</taxon>
        <taxon>Pseudomonadota</taxon>
        <taxon>Gammaproteobacteria</taxon>
        <taxon>Enterobacterales</taxon>
        <taxon>Enterobacteriaceae</taxon>
        <taxon>Pluralibacter</taxon>
    </lineage>
</organism>
<dbReference type="PANTHER" id="PTHR13754:SF13">
    <property type="entry name" value="METALLO-BETA-LACTAMASE SUPERFAMILY PROTEIN (AFU_ORTHOLOGUE AFUA_3G07630)"/>
    <property type="match status" value="1"/>
</dbReference>
<protein>
    <submittedName>
        <fullName evidence="2">MBL fold metallo-hydrolase</fullName>
    </submittedName>
</protein>
<dbReference type="PANTHER" id="PTHR13754">
    <property type="entry name" value="METALLO-BETA-LACTAMASE SUPERFAMILY PROTEIN"/>
    <property type="match status" value="1"/>
</dbReference>
<dbReference type="CDD" id="cd07713">
    <property type="entry name" value="DHPS-like_MBL-fold"/>
    <property type="match status" value="1"/>
</dbReference>
<reference evidence="3" key="1">
    <citation type="submission" date="2015-10" db="EMBL/GenBank/DDBJ databases">
        <title>Complete Genome Sequencing of Klebsiella sp. strain G5.</title>
        <authorList>
            <person name="Chan K.-G."/>
            <person name="Chen J.-W."/>
        </authorList>
    </citation>
    <scope>NUCLEOTIDE SEQUENCE [LARGE SCALE GENOMIC DNA]</scope>
    <source>
        <strain evidence="3">G5</strain>
    </source>
</reference>
<evidence type="ECO:0000313" key="3">
    <source>
        <dbReference type="Proteomes" id="UP000069162"/>
    </source>
</evidence>
<dbReference type="InterPro" id="IPR052926">
    <property type="entry name" value="Metallo-beta-lactamase_dom"/>
</dbReference>
<dbReference type="InterPro" id="IPR036866">
    <property type="entry name" value="RibonucZ/Hydroxyglut_hydro"/>
</dbReference>